<dbReference type="Proteomes" id="UP000198693">
    <property type="component" value="Unassembled WGS sequence"/>
</dbReference>
<name>A0A1I7HCX2_9GAMM</name>
<protein>
    <submittedName>
        <fullName evidence="2">Uncharacterized protein</fullName>
    </submittedName>
</protein>
<sequence>MQYRHGVREGVRLKSRDFFESLNNRFWAVQAVEISRFFTLMALQVADLSMVFQGVGRADYCARGEVLAMLVGLLSGSGMSFITSLKKD</sequence>
<feature type="transmembrane region" description="Helical" evidence="1">
    <location>
        <begin position="26"/>
        <end position="46"/>
    </location>
</feature>
<keyword evidence="1" id="KW-1133">Transmembrane helix</keyword>
<organism evidence="2 3">
    <name type="scientific">Halomonas korlensis</name>
    <dbReference type="NCBI Taxonomy" id="463301"/>
    <lineage>
        <taxon>Bacteria</taxon>
        <taxon>Pseudomonadati</taxon>
        <taxon>Pseudomonadota</taxon>
        <taxon>Gammaproteobacteria</taxon>
        <taxon>Oceanospirillales</taxon>
        <taxon>Halomonadaceae</taxon>
        <taxon>Halomonas</taxon>
    </lineage>
</organism>
<dbReference type="RefSeq" id="WP_089794513.1">
    <property type="nucleotide sequence ID" value="NZ_FPBP01000004.1"/>
</dbReference>
<keyword evidence="1" id="KW-0812">Transmembrane</keyword>
<evidence type="ECO:0000256" key="1">
    <source>
        <dbReference type="SAM" id="Phobius"/>
    </source>
</evidence>
<accession>A0A1I7HCX2</accession>
<proteinExistence type="predicted"/>
<evidence type="ECO:0000313" key="3">
    <source>
        <dbReference type="Proteomes" id="UP000198693"/>
    </source>
</evidence>
<evidence type="ECO:0000313" key="2">
    <source>
        <dbReference type="EMBL" id="SFU58594.1"/>
    </source>
</evidence>
<dbReference type="EMBL" id="FPBP01000004">
    <property type="protein sequence ID" value="SFU58594.1"/>
    <property type="molecule type" value="Genomic_DNA"/>
</dbReference>
<reference evidence="3" key="1">
    <citation type="submission" date="2016-10" db="EMBL/GenBank/DDBJ databases">
        <authorList>
            <person name="Varghese N."/>
            <person name="Submissions S."/>
        </authorList>
    </citation>
    <scope>NUCLEOTIDE SEQUENCE [LARGE SCALE GENOMIC DNA]</scope>
    <source>
        <strain evidence="3">CGMCC 1.6981</strain>
    </source>
</reference>
<dbReference type="STRING" id="463301.SAMN04487955_104166"/>
<dbReference type="AlphaFoldDB" id="A0A1I7HCX2"/>
<feature type="transmembrane region" description="Helical" evidence="1">
    <location>
        <begin position="66"/>
        <end position="85"/>
    </location>
</feature>
<gene>
    <name evidence="2" type="ORF">SAMN04487955_104166</name>
</gene>
<keyword evidence="3" id="KW-1185">Reference proteome</keyword>
<keyword evidence="1" id="KW-0472">Membrane</keyword>